<accession>A0ABP0AS07</accession>
<dbReference type="Pfam" id="PF15055">
    <property type="entry name" value="DMAC1_Dmo2"/>
    <property type="match status" value="1"/>
</dbReference>
<organism evidence="2 3">
    <name type="scientific">Sporothrix eucalyptigena</name>
    <dbReference type="NCBI Taxonomy" id="1812306"/>
    <lineage>
        <taxon>Eukaryota</taxon>
        <taxon>Fungi</taxon>
        <taxon>Dikarya</taxon>
        <taxon>Ascomycota</taxon>
        <taxon>Pezizomycotina</taxon>
        <taxon>Sordariomycetes</taxon>
        <taxon>Sordariomycetidae</taxon>
        <taxon>Ophiostomatales</taxon>
        <taxon>Ophiostomataceae</taxon>
        <taxon>Sporothrix</taxon>
    </lineage>
</organism>
<evidence type="ECO:0000259" key="1">
    <source>
        <dbReference type="Pfam" id="PF15055"/>
    </source>
</evidence>
<evidence type="ECO:0000313" key="2">
    <source>
        <dbReference type="EMBL" id="CAK7210037.1"/>
    </source>
</evidence>
<protein>
    <recommendedName>
        <fullName evidence="1">Distal membrane-arm assembly complex protein 1-like domain-containing protein</fullName>
    </recommendedName>
</protein>
<dbReference type="InterPro" id="IPR028036">
    <property type="entry name" value="DMAC1-like_dom"/>
</dbReference>
<comment type="caution">
    <text evidence="2">The sequence shown here is derived from an EMBL/GenBank/DDBJ whole genome shotgun (WGS) entry which is preliminary data.</text>
</comment>
<sequence length="96" mass="10441">MGSSNIPSVASLDRPEKYQDLLKEDRGDNCLPCRVVGGGAFLGLGAYTYISGQSQLQQQRQAILKSGSFFGMRSRQAGITAISLSLAWAGLWRLFK</sequence>
<dbReference type="EMBL" id="CAWUHD010000004">
    <property type="protein sequence ID" value="CAK7210037.1"/>
    <property type="molecule type" value="Genomic_DNA"/>
</dbReference>
<name>A0ABP0AS07_9PEZI</name>
<proteinExistence type="predicted"/>
<dbReference type="InterPro" id="IPR053092">
    <property type="entry name" value="Mitochondrial_unc_protein"/>
</dbReference>
<gene>
    <name evidence="2" type="ORF">SEUCBS140593_000693</name>
</gene>
<keyword evidence="3" id="KW-1185">Reference proteome</keyword>
<dbReference type="PANTHER" id="PTHR28048:SF1">
    <property type="entry name" value="ACR195WP"/>
    <property type="match status" value="1"/>
</dbReference>
<evidence type="ECO:0000313" key="3">
    <source>
        <dbReference type="Proteomes" id="UP001642482"/>
    </source>
</evidence>
<feature type="domain" description="Distal membrane-arm assembly complex protein 1-like" evidence="1">
    <location>
        <begin position="29"/>
        <end position="68"/>
    </location>
</feature>
<dbReference type="PANTHER" id="PTHR28048">
    <property type="entry name" value="ACR195WP"/>
    <property type="match status" value="1"/>
</dbReference>
<reference evidence="2 3" key="1">
    <citation type="submission" date="2024-01" db="EMBL/GenBank/DDBJ databases">
        <authorList>
            <person name="Allen C."/>
            <person name="Tagirdzhanova G."/>
        </authorList>
    </citation>
    <scope>NUCLEOTIDE SEQUENCE [LARGE SCALE GENOMIC DNA]</scope>
</reference>
<dbReference type="Proteomes" id="UP001642482">
    <property type="component" value="Unassembled WGS sequence"/>
</dbReference>